<dbReference type="AlphaFoldDB" id="A0AAV9FAW6"/>
<dbReference type="PROSITE" id="PS00640">
    <property type="entry name" value="THIOL_PROTEASE_ASN"/>
    <property type="match status" value="1"/>
</dbReference>
<dbReference type="CDD" id="cd02248">
    <property type="entry name" value="Peptidase_C1A"/>
    <property type="match status" value="1"/>
</dbReference>
<dbReference type="Pfam" id="PF08246">
    <property type="entry name" value="Inhibitor_I29"/>
    <property type="match status" value="1"/>
</dbReference>
<evidence type="ECO:0000256" key="3">
    <source>
        <dbReference type="SAM" id="SignalP"/>
    </source>
</evidence>
<dbReference type="EMBL" id="JAUJYO010000003">
    <property type="protein sequence ID" value="KAK1321960.1"/>
    <property type="molecule type" value="Genomic_DNA"/>
</dbReference>
<dbReference type="InterPro" id="IPR013128">
    <property type="entry name" value="Peptidase_C1A"/>
</dbReference>
<reference evidence="6" key="1">
    <citation type="journal article" date="2023" name="Nat. Commun.">
        <title>Diploid and tetraploid genomes of Acorus and the evolution of monocots.</title>
        <authorList>
            <person name="Ma L."/>
            <person name="Liu K.W."/>
            <person name="Li Z."/>
            <person name="Hsiao Y.Y."/>
            <person name="Qi Y."/>
            <person name="Fu T."/>
            <person name="Tang G.D."/>
            <person name="Zhang D."/>
            <person name="Sun W.H."/>
            <person name="Liu D.K."/>
            <person name="Li Y."/>
            <person name="Chen G.Z."/>
            <person name="Liu X.D."/>
            <person name="Liao X.Y."/>
            <person name="Jiang Y.T."/>
            <person name="Yu X."/>
            <person name="Hao Y."/>
            <person name="Huang J."/>
            <person name="Zhao X.W."/>
            <person name="Ke S."/>
            <person name="Chen Y.Y."/>
            <person name="Wu W.L."/>
            <person name="Hsu J.L."/>
            <person name="Lin Y.F."/>
            <person name="Huang M.D."/>
            <person name="Li C.Y."/>
            <person name="Huang L."/>
            <person name="Wang Z.W."/>
            <person name="Zhao X."/>
            <person name="Zhong W.Y."/>
            <person name="Peng D.H."/>
            <person name="Ahmad S."/>
            <person name="Lan S."/>
            <person name="Zhang J.S."/>
            <person name="Tsai W.C."/>
            <person name="Van de Peer Y."/>
            <person name="Liu Z.J."/>
        </authorList>
    </citation>
    <scope>NUCLEOTIDE SEQUENCE</scope>
    <source>
        <strain evidence="6">CP</strain>
    </source>
</reference>
<dbReference type="Proteomes" id="UP001180020">
    <property type="component" value="Unassembled WGS sequence"/>
</dbReference>
<keyword evidence="7" id="KW-1185">Reference proteome</keyword>
<name>A0AAV9FAW6_ACOCL</name>
<dbReference type="Gene3D" id="3.90.70.10">
    <property type="entry name" value="Cysteine proteinases"/>
    <property type="match status" value="1"/>
</dbReference>
<reference evidence="6" key="2">
    <citation type="submission" date="2023-06" db="EMBL/GenBank/DDBJ databases">
        <authorList>
            <person name="Ma L."/>
            <person name="Liu K.-W."/>
            <person name="Li Z."/>
            <person name="Hsiao Y.-Y."/>
            <person name="Qi Y."/>
            <person name="Fu T."/>
            <person name="Tang G."/>
            <person name="Zhang D."/>
            <person name="Sun W.-H."/>
            <person name="Liu D.-K."/>
            <person name="Li Y."/>
            <person name="Chen G.-Z."/>
            <person name="Liu X.-D."/>
            <person name="Liao X.-Y."/>
            <person name="Jiang Y.-T."/>
            <person name="Yu X."/>
            <person name="Hao Y."/>
            <person name="Huang J."/>
            <person name="Zhao X.-W."/>
            <person name="Ke S."/>
            <person name="Chen Y.-Y."/>
            <person name="Wu W.-L."/>
            <person name="Hsu J.-L."/>
            <person name="Lin Y.-F."/>
            <person name="Huang M.-D."/>
            <person name="Li C.-Y."/>
            <person name="Huang L."/>
            <person name="Wang Z.-W."/>
            <person name="Zhao X."/>
            <person name="Zhong W.-Y."/>
            <person name="Peng D.-H."/>
            <person name="Ahmad S."/>
            <person name="Lan S."/>
            <person name="Zhang J.-S."/>
            <person name="Tsai W.-C."/>
            <person name="Van De Peer Y."/>
            <person name="Liu Z.-J."/>
        </authorList>
    </citation>
    <scope>NUCLEOTIDE SEQUENCE</scope>
    <source>
        <strain evidence="6">CP</strain>
        <tissue evidence="6">Leaves</tissue>
    </source>
</reference>
<comment type="caution">
    <text evidence="6">The sequence shown here is derived from an EMBL/GenBank/DDBJ whole genome shotgun (WGS) entry which is preliminary data.</text>
</comment>
<evidence type="ECO:0000256" key="1">
    <source>
        <dbReference type="ARBA" id="ARBA00008455"/>
    </source>
</evidence>
<dbReference type="SUPFAM" id="SSF54001">
    <property type="entry name" value="Cysteine proteinases"/>
    <property type="match status" value="1"/>
</dbReference>
<dbReference type="InterPro" id="IPR025660">
    <property type="entry name" value="Pept_his_AS"/>
</dbReference>
<evidence type="ECO:0000313" key="6">
    <source>
        <dbReference type="EMBL" id="KAK1321960.1"/>
    </source>
</evidence>
<dbReference type="PANTHER" id="PTHR12411">
    <property type="entry name" value="CYSTEINE PROTEASE FAMILY C1-RELATED"/>
    <property type="match status" value="1"/>
</dbReference>
<evidence type="ECO:0000259" key="4">
    <source>
        <dbReference type="SMART" id="SM00645"/>
    </source>
</evidence>
<dbReference type="InterPro" id="IPR038765">
    <property type="entry name" value="Papain-like_cys_pep_sf"/>
</dbReference>
<dbReference type="SMART" id="SM00645">
    <property type="entry name" value="Pept_C1"/>
    <property type="match status" value="1"/>
</dbReference>
<dbReference type="InterPro" id="IPR000668">
    <property type="entry name" value="Peptidase_C1A_C"/>
</dbReference>
<comment type="similarity">
    <text evidence="1">Belongs to the peptidase C1 family.</text>
</comment>
<sequence length="316" mass="35181">MASPTTIHYYTCITFLLIFCVFTTTLQATSRTYPEVSMKQKHEQWMARYRRVYADPAEKERRFKIFKDNVAFIESFNNNGTHSYKLGVNAFADMTREEFRASNTGGYWPSHQETGLPANQMRRFKYENVSMDEGVVGHSLRWPPQKESQQELVDCDTSSTGCKGGLAAKAYQYIVSNGGITTESNYPYRKADGFSCNADNAGPIAASIDGFEYVPPNDENALLAAVANQPVSVRVNGDSFHLYESGIFNGDCETTLNHAVTAVGYGTADDGTKYWLVKNSWGADFGENGYIRMQRDIGAPEGLCGIAKQPTYPVKN</sequence>
<feature type="signal peptide" evidence="3">
    <location>
        <begin position="1"/>
        <end position="28"/>
    </location>
</feature>
<dbReference type="GO" id="GO:0006508">
    <property type="term" value="P:proteolysis"/>
    <property type="evidence" value="ECO:0007669"/>
    <property type="project" value="InterPro"/>
</dbReference>
<dbReference type="InterPro" id="IPR039417">
    <property type="entry name" value="Peptidase_C1A_papain-like"/>
</dbReference>
<evidence type="ECO:0000259" key="5">
    <source>
        <dbReference type="SMART" id="SM00848"/>
    </source>
</evidence>
<dbReference type="SMART" id="SM00848">
    <property type="entry name" value="Inhibitor_I29"/>
    <property type="match status" value="1"/>
</dbReference>
<protein>
    <submittedName>
        <fullName evidence="6">Uncharacterized protein</fullName>
    </submittedName>
</protein>
<dbReference type="GO" id="GO:0008234">
    <property type="term" value="F:cysteine-type peptidase activity"/>
    <property type="evidence" value="ECO:0007669"/>
    <property type="project" value="InterPro"/>
</dbReference>
<feature type="domain" description="Peptidase C1A papain C-terminal" evidence="4">
    <location>
        <begin position="95"/>
        <end position="314"/>
    </location>
</feature>
<proteinExistence type="inferred from homology"/>
<dbReference type="InterPro" id="IPR025661">
    <property type="entry name" value="Pept_asp_AS"/>
</dbReference>
<evidence type="ECO:0000313" key="7">
    <source>
        <dbReference type="Proteomes" id="UP001180020"/>
    </source>
</evidence>
<dbReference type="Gene3D" id="1.10.287.2250">
    <property type="match status" value="1"/>
</dbReference>
<dbReference type="InterPro" id="IPR013201">
    <property type="entry name" value="Prot_inhib_I29"/>
</dbReference>
<feature type="domain" description="Cathepsin propeptide inhibitor" evidence="5">
    <location>
        <begin position="42"/>
        <end position="99"/>
    </location>
</feature>
<keyword evidence="3" id="KW-0732">Signal</keyword>
<gene>
    <name evidence="6" type="ORF">QJS10_CPA03g00139</name>
</gene>
<evidence type="ECO:0000256" key="2">
    <source>
        <dbReference type="ARBA" id="ARBA00023157"/>
    </source>
</evidence>
<feature type="chain" id="PRO_5043843904" evidence="3">
    <location>
        <begin position="29"/>
        <end position="316"/>
    </location>
</feature>
<keyword evidence="2" id="KW-1015">Disulfide bond</keyword>
<dbReference type="PROSITE" id="PS00639">
    <property type="entry name" value="THIOL_PROTEASE_HIS"/>
    <property type="match status" value="1"/>
</dbReference>
<dbReference type="Pfam" id="PF00112">
    <property type="entry name" value="Peptidase_C1"/>
    <property type="match status" value="1"/>
</dbReference>
<accession>A0AAV9FAW6</accession>
<organism evidence="6 7">
    <name type="scientific">Acorus calamus</name>
    <name type="common">Sweet flag</name>
    <dbReference type="NCBI Taxonomy" id="4465"/>
    <lineage>
        <taxon>Eukaryota</taxon>
        <taxon>Viridiplantae</taxon>
        <taxon>Streptophyta</taxon>
        <taxon>Embryophyta</taxon>
        <taxon>Tracheophyta</taxon>
        <taxon>Spermatophyta</taxon>
        <taxon>Magnoliopsida</taxon>
        <taxon>Liliopsida</taxon>
        <taxon>Acoraceae</taxon>
        <taxon>Acorus</taxon>
    </lineage>
</organism>